<keyword evidence="1" id="KW-0732">Signal</keyword>
<proteinExistence type="predicted"/>
<evidence type="ECO:0000313" key="4">
    <source>
        <dbReference type="Proteomes" id="UP001234178"/>
    </source>
</evidence>
<feature type="domain" description="Platelet-derived growth factor (PDGF) family profile" evidence="2">
    <location>
        <begin position="60"/>
        <end position="156"/>
    </location>
</feature>
<sequence>MLRRSVRFDILWLVTGLAVCLPSHVVIPAASTEAPQHGDNGRLFRENFQRLQSLGMCGIPRPRVYYVEDHPDADATLTYHPTATVLHRCDPSGGCCRDRRKRCTPSAETVVRIVFFVHSIHRAINMQSSASPLPNRIFQSLDFVNHTQCICADINDVPRR</sequence>
<dbReference type="Gene3D" id="2.10.90.10">
    <property type="entry name" value="Cystine-knot cytokines"/>
    <property type="match status" value="1"/>
</dbReference>
<dbReference type="PANTHER" id="PTHR21719">
    <property type="entry name" value="FI06402P-RELATED"/>
    <property type="match status" value="1"/>
</dbReference>
<dbReference type="Pfam" id="PF00341">
    <property type="entry name" value="PDGF"/>
    <property type="match status" value="1"/>
</dbReference>
<dbReference type="Proteomes" id="UP001234178">
    <property type="component" value="Unassembled WGS sequence"/>
</dbReference>
<dbReference type="SUPFAM" id="SSF57501">
    <property type="entry name" value="Cystine-knot cytokines"/>
    <property type="match status" value="1"/>
</dbReference>
<dbReference type="EMBL" id="JAOYFB010000038">
    <property type="protein sequence ID" value="KAK4026607.1"/>
    <property type="molecule type" value="Genomic_DNA"/>
</dbReference>
<reference evidence="3 4" key="1">
    <citation type="journal article" date="2023" name="Nucleic Acids Res.">
        <title>The hologenome of Daphnia magna reveals possible DNA methylation and microbiome-mediated evolution of the host genome.</title>
        <authorList>
            <person name="Chaturvedi A."/>
            <person name="Li X."/>
            <person name="Dhandapani V."/>
            <person name="Marshall H."/>
            <person name="Kissane S."/>
            <person name="Cuenca-Cambronero M."/>
            <person name="Asole G."/>
            <person name="Calvet F."/>
            <person name="Ruiz-Romero M."/>
            <person name="Marangio P."/>
            <person name="Guigo R."/>
            <person name="Rago D."/>
            <person name="Mirbahai L."/>
            <person name="Eastwood N."/>
            <person name="Colbourne J.K."/>
            <person name="Zhou J."/>
            <person name="Mallon E."/>
            <person name="Orsini L."/>
        </authorList>
    </citation>
    <scope>NUCLEOTIDE SEQUENCE [LARGE SCALE GENOMIC DNA]</scope>
    <source>
        <strain evidence="3">LRV0_1</strain>
    </source>
</reference>
<evidence type="ECO:0000259" key="2">
    <source>
        <dbReference type="PROSITE" id="PS50278"/>
    </source>
</evidence>
<name>A0ABR0ANA7_9CRUS</name>
<comment type="caution">
    <text evidence="3">The sequence shown here is derived from an EMBL/GenBank/DDBJ whole genome shotgun (WGS) entry which is preliminary data.</text>
</comment>
<dbReference type="PANTHER" id="PTHR21719:SF1">
    <property type="entry name" value="FI06402P-RELATED"/>
    <property type="match status" value="1"/>
</dbReference>
<accession>A0ABR0ANA7</accession>
<dbReference type="InterPro" id="IPR000072">
    <property type="entry name" value="PDGF/VEGF_dom"/>
</dbReference>
<gene>
    <name evidence="3" type="ORF">OUZ56_015608</name>
</gene>
<protein>
    <recommendedName>
        <fullName evidence="2">Platelet-derived growth factor (PDGF) family profile domain-containing protein</fullName>
    </recommendedName>
</protein>
<dbReference type="InterPro" id="IPR029034">
    <property type="entry name" value="Cystine-knot_cytokine"/>
</dbReference>
<dbReference type="PROSITE" id="PS50278">
    <property type="entry name" value="PDGF_2"/>
    <property type="match status" value="1"/>
</dbReference>
<evidence type="ECO:0000256" key="1">
    <source>
        <dbReference type="SAM" id="SignalP"/>
    </source>
</evidence>
<feature type="chain" id="PRO_5046615908" description="Platelet-derived growth factor (PDGF) family profile domain-containing protein" evidence="1">
    <location>
        <begin position="21"/>
        <end position="160"/>
    </location>
</feature>
<feature type="signal peptide" evidence="1">
    <location>
        <begin position="1"/>
        <end position="20"/>
    </location>
</feature>
<organism evidence="3 4">
    <name type="scientific">Daphnia magna</name>
    <dbReference type="NCBI Taxonomy" id="35525"/>
    <lineage>
        <taxon>Eukaryota</taxon>
        <taxon>Metazoa</taxon>
        <taxon>Ecdysozoa</taxon>
        <taxon>Arthropoda</taxon>
        <taxon>Crustacea</taxon>
        <taxon>Branchiopoda</taxon>
        <taxon>Diplostraca</taxon>
        <taxon>Cladocera</taxon>
        <taxon>Anomopoda</taxon>
        <taxon>Daphniidae</taxon>
        <taxon>Daphnia</taxon>
    </lineage>
</organism>
<keyword evidence="4" id="KW-1185">Reference proteome</keyword>
<evidence type="ECO:0000313" key="3">
    <source>
        <dbReference type="EMBL" id="KAK4026607.1"/>
    </source>
</evidence>